<reference evidence="2" key="1">
    <citation type="submission" date="2020-02" db="EMBL/GenBank/DDBJ databases">
        <authorList>
            <person name="Meier V. D."/>
        </authorList>
    </citation>
    <scope>NUCLEOTIDE SEQUENCE</scope>
    <source>
        <strain evidence="2">AVDCRST_MAG81</strain>
    </source>
</reference>
<proteinExistence type="predicted"/>
<dbReference type="GO" id="GO:0003676">
    <property type="term" value="F:nucleic acid binding"/>
    <property type="evidence" value="ECO:0007669"/>
    <property type="project" value="InterPro"/>
</dbReference>
<protein>
    <recommendedName>
        <fullName evidence="1">Tc1-like transposase DDE domain-containing protein</fullName>
    </recommendedName>
</protein>
<sequence>MKAWCPSGVRPLVAKQRVREYIYAYAAVAPELGQMTALVLPYANTPIRKLAGGGFPRQTSAMNLFLQQVSVEFANYFIVMQVDGAAWHRSQELVIPENIRLLFQPAHSPEVNPVEHVWEEI</sequence>
<name>A0A6J4VFP1_9CYAN</name>
<dbReference type="Pfam" id="PF13358">
    <property type="entry name" value="DDE_3"/>
    <property type="match status" value="1"/>
</dbReference>
<dbReference type="AlphaFoldDB" id="A0A6J4VFP1"/>
<dbReference type="Gene3D" id="3.30.420.10">
    <property type="entry name" value="Ribonuclease H-like superfamily/Ribonuclease H"/>
    <property type="match status" value="1"/>
</dbReference>
<dbReference type="InterPro" id="IPR038717">
    <property type="entry name" value="Tc1-like_DDE_dom"/>
</dbReference>
<dbReference type="InterPro" id="IPR036397">
    <property type="entry name" value="RNaseH_sf"/>
</dbReference>
<organism evidence="2">
    <name type="scientific">uncultured Synechococcales cyanobacterium</name>
    <dbReference type="NCBI Taxonomy" id="1936017"/>
    <lineage>
        <taxon>Bacteria</taxon>
        <taxon>Bacillati</taxon>
        <taxon>Cyanobacteriota</taxon>
        <taxon>Cyanophyceae</taxon>
        <taxon>Synechococcales</taxon>
        <taxon>environmental samples</taxon>
    </lineage>
</organism>
<dbReference type="EMBL" id="CADCWO010000115">
    <property type="protein sequence ID" value="CAA9575080.1"/>
    <property type="molecule type" value="Genomic_DNA"/>
</dbReference>
<gene>
    <name evidence="2" type="ORF">AVDCRST_MAG81-2241</name>
</gene>
<feature type="domain" description="Tc1-like transposase DDE" evidence="1">
    <location>
        <begin position="59"/>
        <end position="120"/>
    </location>
</feature>
<evidence type="ECO:0000259" key="1">
    <source>
        <dbReference type="Pfam" id="PF13358"/>
    </source>
</evidence>
<accession>A0A6J4VFP1</accession>
<evidence type="ECO:0000313" key="2">
    <source>
        <dbReference type="EMBL" id="CAA9575080.1"/>
    </source>
</evidence>